<dbReference type="Gene3D" id="3.40.50.300">
    <property type="entry name" value="P-loop containing nucleotide triphosphate hydrolases"/>
    <property type="match status" value="1"/>
</dbReference>
<keyword evidence="1" id="KW-0677">Repeat</keyword>
<dbReference type="InterPro" id="IPR056884">
    <property type="entry name" value="NPHP3-like_N"/>
</dbReference>
<gene>
    <name evidence="3" type="ORF">EIB74_08370</name>
</gene>
<dbReference type="RefSeq" id="WP_124802160.1">
    <property type="nucleotide sequence ID" value="NZ_CP034161.1"/>
</dbReference>
<dbReference type="SUPFAM" id="SSF52540">
    <property type="entry name" value="P-loop containing nucleoside triphosphate hydrolases"/>
    <property type="match status" value="1"/>
</dbReference>
<dbReference type="EMBL" id="CP034161">
    <property type="protein sequence ID" value="AZI39975.1"/>
    <property type="molecule type" value="Genomic_DNA"/>
</dbReference>
<dbReference type="OrthoDB" id="898678at2"/>
<proteinExistence type="predicted"/>
<keyword evidence="4" id="KW-1185">Reference proteome</keyword>
<evidence type="ECO:0000259" key="2">
    <source>
        <dbReference type="Pfam" id="PF24883"/>
    </source>
</evidence>
<dbReference type="InterPro" id="IPR027417">
    <property type="entry name" value="P-loop_NTPase"/>
</dbReference>
<keyword evidence="3" id="KW-0067">ATP-binding</keyword>
<evidence type="ECO:0000256" key="1">
    <source>
        <dbReference type="ARBA" id="ARBA00022737"/>
    </source>
</evidence>
<protein>
    <submittedName>
        <fullName evidence="3">ATP-binding protein</fullName>
    </submittedName>
</protein>
<keyword evidence="3" id="KW-0547">Nucleotide-binding</keyword>
<dbReference type="GO" id="GO:0005524">
    <property type="term" value="F:ATP binding"/>
    <property type="evidence" value="ECO:0007669"/>
    <property type="project" value="UniProtKB-KW"/>
</dbReference>
<reference evidence="4" key="1">
    <citation type="submission" date="2018-11" db="EMBL/GenBank/DDBJ databases">
        <title>Proposal to divide the Flavobacteriaceae and reorganize its genera based on Amino Acid Identity values calculated from whole genome sequences.</title>
        <authorList>
            <person name="Nicholson A.C."/>
            <person name="Gulvik C.A."/>
            <person name="Whitney A.M."/>
            <person name="Humrighouse B.W."/>
            <person name="Bell M."/>
            <person name="Holmes B."/>
            <person name="Steigerwalt A.B."/>
            <person name="Villarma A."/>
            <person name="Sheth M."/>
            <person name="Batra D."/>
            <person name="Pryor J."/>
            <person name="Bernardet J.-F."/>
            <person name="Hugo C."/>
            <person name="Kampfer P."/>
            <person name="Newman J.D."/>
            <person name="McQuiston J.R."/>
        </authorList>
    </citation>
    <scope>NUCLEOTIDE SEQUENCE [LARGE SCALE GENOMIC DNA]</scope>
    <source>
        <strain evidence="4">F5649</strain>
    </source>
</reference>
<accession>A0A3G8Y3M6</accession>
<organism evidence="3 4">
    <name type="scientific">Epilithonimonas vandammei</name>
    <dbReference type="NCBI Taxonomy" id="2487072"/>
    <lineage>
        <taxon>Bacteria</taxon>
        <taxon>Pseudomonadati</taxon>
        <taxon>Bacteroidota</taxon>
        <taxon>Flavobacteriia</taxon>
        <taxon>Flavobacteriales</taxon>
        <taxon>Weeksellaceae</taxon>
        <taxon>Chryseobacterium group</taxon>
        <taxon>Epilithonimonas</taxon>
    </lineage>
</organism>
<evidence type="ECO:0000313" key="3">
    <source>
        <dbReference type="EMBL" id="AZI39975.1"/>
    </source>
</evidence>
<evidence type="ECO:0000313" key="4">
    <source>
        <dbReference type="Proteomes" id="UP000281810"/>
    </source>
</evidence>
<dbReference type="Pfam" id="PF24883">
    <property type="entry name" value="NPHP3_N"/>
    <property type="match status" value="1"/>
</dbReference>
<name>A0A3G8Y3M6_9FLAO</name>
<feature type="domain" description="Nephrocystin 3-like N-terminal" evidence="2">
    <location>
        <begin position="262"/>
        <end position="392"/>
    </location>
</feature>
<dbReference type="Proteomes" id="UP000281810">
    <property type="component" value="Chromosome"/>
</dbReference>
<sequence length="1944" mass="228325">MLSRKRINPNSSIRSGYSYEDLFVMKLCADWLNSADKYSEIKVQFIPEEIRDTHFALDDIVAQRKNGDAEYYQVKHVQNPDLDLWDSEKIVSKGLEKWVKSFFALKSAKKECVLFTNAKLHCSLEECYRDYKFDIQKLKSSNVEFYNCLLANGYREKELKTFFESFEFRFNQPNKKTLEEELRNHFYQKLKVTVAGVDRLLLYINEQGSEKEPKSITLQEIRSKLSWDNPRPLNQNFFVPGDFEFFDKKTHEDILEDLSNVDGGIKVFTGKPGSGKSTYLSKLYNILQKKGYLVFRHHYHLNPKDTTFYDRLNSKRVVEGLKAEFKKQKNSVLDGLAEQNTAQIQLKVFIDTLSSYSVTSKVPFILIIDGLDHVIREGNSQRELIDFLNEILFPQTGYWLIIGTQEIATDSFPNAIHDYAPKDKWIEIKGLNRQSIKSIINKAFPKKERDHGVYDEKIISKIYALTQGNPLHLRYVLSEITNQKMHLSSYDLDKIPPYNGEIEGYYTALWRRLSPLSKTISFALTSLDFKLQEEQLFSLFNDLEVKPYEIGDSFLQIRHLFRFDLQGISTFHNSFLVFVLNQPELEMQKSILYKVLENWLRKDSQKELAWSELPKIEYYLGKPELLLSINNDWIIDNYIQGKSEQLIESTIYIASKASFELKRFDKVIYFSTVLGAFRNREFNLGDTLAEIWVTAFKINKGYNILYPDFSTLTGYQIKEILIALHKNGIVDKIPNEAIDRINDLLQSNDEDYLTLVKYWLEVLSQIETKNIKRVFDFIKQFRKENKSGDLFFHYIGEILNSSQAEEIIEDIVKLRLDAEEKTAVGKRLMIDDLEKNRSQFEKYILKLLPKHHHFRSLYCKLRNNTYTTEIQIIPLNDFPSKVSFYSYEIDSVSELFEKNLFASFINDGSSSFITNTDLGEEKWLADLYNAVLEMGDIIKQHHKNKQTLNAKIVLKPLIELPNLDFIEHRDLYDYQRVSIRKIVDNVLWFASIINKTFDKLLILSFDDLCFLNNWNFYNRQSLHSIVKLPSIKINEKDLKHFIDLEEQYTLEHIIPFNEKAQRLIELSILAFNNGDHEKAQQLNTKSAQNILAYSHHKDMLLYQILESISIINSASSKRAKEFIRKIFPYVFNIEKLTDGDETRHFMGKLCSLLPKIDRELLFNQYFQYIEQREYYDIENCFDDILASLDYKDPVAKAIGGTAIEPHYSTLKKNSKDDPAAHVVLSELQERFNYSDKPEEKEFERTKINRDPNLSNVLPEKLIGYIENKLGHKIKFVDYEVSSFLLDWFKAKADSRLTEQEKKIKIIKKILNNDFSKVSSELLDGIYPTAYKFDKNFAFDCICWAHSNGGGWSMFTQNLEESRNRWTRVMRDFPERLDEFYFKTVSNVGLRYGREKDYSVPIPNSVQFFYDIGEVSTAEIIIEHYLDMLPNIFPTVSLEIPQHLTNPAKISDFDILLTRLHWISPIVRSRAAEKISELLIHDVSGEYHDCFLNYLFHEDLESRVCEGLLILIKSLQNKSSSSYKHLNQSVLDNLLSIRCMATDLIMMKISDLLNIKLNFHHPMVLTLTSAETKLSEDKFMQLVGRNLPMIYVNHVESFESKLSGNLKAWEIWCGMYEEECKFRNLKYNKNLDEDFKNSHHNHMTGRCTIFGDILKSTFFRLIDFIYQFGEIKFIDFWQLTIKNLPVDYSIWGIETIKKPKNWQEFTVNKLGEIENLSQVISSFYDNKDKNVPIYYYYSFPLNHNDSNCNSRFFEIEFTLFGYDEQFDIDIEAEDIYRKLSNFAFWYNPVTQPFRFGILDCELAFHQTKSPHSGFFPLAVPISNQTNNMWQYFRMKNNINLLSESLSSGLILENSSGILQYKNNDKVVAFYHDFLDDFKDVYRYDEPFGYGNFLNIDKSYLDKYIEKKELDIAVLVKQTLITKNSASRHDEYEKEIKYQKILVKII</sequence>